<evidence type="ECO:0000313" key="1">
    <source>
        <dbReference type="EMBL" id="VFJ95781.1"/>
    </source>
</evidence>
<accession>A0A450UTA7</accession>
<dbReference type="AlphaFoldDB" id="A0A450UTA7"/>
<dbReference type="EMBL" id="CAADFI010000182">
    <property type="protein sequence ID" value="VFK00191.1"/>
    <property type="molecule type" value="Genomic_DNA"/>
</dbReference>
<dbReference type="EMBL" id="CAADFJ010000182">
    <property type="protein sequence ID" value="VFK04443.1"/>
    <property type="molecule type" value="Genomic_DNA"/>
</dbReference>
<organism evidence="1">
    <name type="scientific">Candidatus Kentrum eta</name>
    <dbReference type="NCBI Taxonomy" id="2126337"/>
    <lineage>
        <taxon>Bacteria</taxon>
        <taxon>Pseudomonadati</taxon>
        <taxon>Pseudomonadota</taxon>
        <taxon>Gammaproteobacteria</taxon>
        <taxon>Candidatus Kentrum</taxon>
    </lineage>
</organism>
<protein>
    <submittedName>
        <fullName evidence="1">Predicted DNA binding protein, CopG/RHH family</fullName>
    </submittedName>
</protein>
<reference evidence="1" key="1">
    <citation type="submission" date="2019-02" db="EMBL/GenBank/DDBJ databases">
        <authorList>
            <person name="Gruber-Vodicka R. H."/>
            <person name="Seah K. B. B."/>
        </authorList>
    </citation>
    <scope>NUCLEOTIDE SEQUENCE</scope>
    <source>
        <strain evidence="3">BECK_SA2B12</strain>
        <strain evidence="1">BECK_SA2B15</strain>
        <strain evidence="2">BECK_SA2B20</strain>
    </source>
</reference>
<name>A0A450UTA7_9GAMM</name>
<gene>
    <name evidence="1" type="ORF">BECKH772A_GA0070896_100922</name>
    <name evidence="2" type="ORF">BECKH772B_GA0070898_101822</name>
    <name evidence="3" type="ORF">BECKH772C_GA0070978_101822</name>
</gene>
<evidence type="ECO:0000313" key="3">
    <source>
        <dbReference type="EMBL" id="VFK04443.1"/>
    </source>
</evidence>
<dbReference type="EMBL" id="CAADFG010000092">
    <property type="protein sequence ID" value="VFJ95781.1"/>
    <property type="molecule type" value="Genomic_DNA"/>
</dbReference>
<sequence>MNGEKSLKRFPRFETDEDAENFVGTADLSEYDFSEFAPLGRLEFQPKNARINIRLPQSQLDAVKAEAAKRGIPYQRFTRELLQKGMESLGLSETRMV</sequence>
<dbReference type="Pfam" id="PF12441">
    <property type="entry name" value="CopG_antitoxin"/>
    <property type="match status" value="1"/>
</dbReference>
<proteinExistence type="predicted"/>
<evidence type="ECO:0000313" key="2">
    <source>
        <dbReference type="EMBL" id="VFK00191.1"/>
    </source>
</evidence>
<dbReference type="InterPro" id="IPR022148">
    <property type="entry name" value="CopG_antitoxin"/>
</dbReference>